<protein>
    <submittedName>
        <fullName evidence="1">Uncharacterized protein</fullName>
    </submittedName>
</protein>
<name>A0A2N9Y077_9NEIS</name>
<dbReference type="PROSITE" id="PS51257">
    <property type="entry name" value="PROKAR_LIPOPROTEIN"/>
    <property type="match status" value="1"/>
</dbReference>
<reference evidence="1 2" key="1">
    <citation type="journal article" date="2017" name="MBio">
        <title>Type VI secretion-mediated competition in the bee gut microbiome.</title>
        <authorList>
            <person name="Steele M.I."/>
            <person name="Kwong W.K."/>
            <person name="Powell J.E."/>
            <person name="Whiteley M."/>
            <person name="Moran N.A."/>
        </authorList>
    </citation>
    <scope>NUCLEOTIDE SEQUENCE [LARGE SCALE GENOMIC DNA]</scope>
    <source>
        <strain evidence="1 2">Nev3CBA3</strain>
    </source>
</reference>
<evidence type="ECO:0000313" key="2">
    <source>
        <dbReference type="Proteomes" id="UP000229434"/>
    </source>
</evidence>
<dbReference type="RefSeq" id="WP_100136872.1">
    <property type="nucleotide sequence ID" value="NZ_MEIS01000060.1"/>
</dbReference>
<evidence type="ECO:0000313" key="1">
    <source>
        <dbReference type="EMBL" id="PIT58154.1"/>
    </source>
</evidence>
<organism evidence="1 2">
    <name type="scientific">Snodgrassella alvi</name>
    <dbReference type="NCBI Taxonomy" id="1196083"/>
    <lineage>
        <taxon>Bacteria</taxon>
        <taxon>Pseudomonadati</taxon>
        <taxon>Pseudomonadota</taxon>
        <taxon>Betaproteobacteria</taxon>
        <taxon>Neisseriales</taxon>
        <taxon>Neisseriaceae</taxon>
        <taxon>Snodgrassella</taxon>
    </lineage>
</organism>
<dbReference type="Proteomes" id="UP000229434">
    <property type="component" value="Unassembled WGS sequence"/>
</dbReference>
<accession>A0A2N9Y077</accession>
<proteinExistence type="predicted"/>
<gene>
    <name evidence="1" type="ORF">BHC49_02595</name>
</gene>
<dbReference type="AlphaFoldDB" id="A0A2N9Y077"/>
<comment type="caution">
    <text evidence="1">The sequence shown here is derived from an EMBL/GenBank/DDBJ whole genome shotgun (WGS) entry which is preliminary data.</text>
</comment>
<dbReference type="EMBL" id="MEIS01000060">
    <property type="protein sequence ID" value="PIT58154.1"/>
    <property type="molecule type" value="Genomic_DNA"/>
</dbReference>
<sequence length="84" mass="9189">MPTQARKAWAVQLQESHSVTIAMSCAIVGLSGCAYYYQPKLLDDSVIMSVLTLGYLKLFCKVGFINLNGNLFNIELGSEGTQLN</sequence>